<dbReference type="GO" id="GO:0005829">
    <property type="term" value="C:cytosol"/>
    <property type="evidence" value="ECO:0007669"/>
    <property type="project" value="TreeGrafter"/>
</dbReference>
<evidence type="ECO:0000256" key="4">
    <source>
        <dbReference type="ARBA" id="ARBA00022777"/>
    </source>
</evidence>
<evidence type="ECO:0000256" key="5">
    <source>
        <dbReference type="ARBA" id="ARBA00022840"/>
    </source>
</evidence>
<comment type="similarity">
    <text evidence="1 8">Belongs to the cytidylate kinase family. Type 1 subfamily.</text>
</comment>
<accession>A0A844FG17</accession>
<comment type="catalytic activity">
    <reaction evidence="7 8">
        <text>CMP + ATP = CDP + ADP</text>
        <dbReference type="Rhea" id="RHEA:11600"/>
        <dbReference type="ChEBI" id="CHEBI:30616"/>
        <dbReference type="ChEBI" id="CHEBI:58069"/>
        <dbReference type="ChEBI" id="CHEBI:60377"/>
        <dbReference type="ChEBI" id="CHEBI:456216"/>
        <dbReference type="EC" id="2.7.4.25"/>
    </reaction>
</comment>
<dbReference type="GO" id="GO:0036431">
    <property type="term" value="F:dCMP kinase activity"/>
    <property type="evidence" value="ECO:0007669"/>
    <property type="project" value="InterPro"/>
</dbReference>
<keyword evidence="8" id="KW-0963">Cytoplasm</keyword>
<dbReference type="GO" id="GO:0015949">
    <property type="term" value="P:nucleobase-containing small molecule interconversion"/>
    <property type="evidence" value="ECO:0007669"/>
    <property type="project" value="TreeGrafter"/>
</dbReference>
<protein>
    <recommendedName>
        <fullName evidence="8">Cytidylate kinase</fullName>
        <shortName evidence="8">CK</shortName>
        <ecNumber evidence="8">2.7.4.25</ecNumber>
    </recommendedName>
    <alternativeName>
        <fullName evidence="8">Cytidine monophosphate kinase</fullName>
        <shortName evidence="8">CMP kinase</shortName>
    </alternativeName>
</protein>
<dbReference type="NCBIfam" id="TIGR00017">
    <property type="entry name" value="cmk"/>
    <property type="match status" value="1"/>
</dbReference>
<dbReference type="InterPro" id="IPR027417">
    <property type="entry name" value="P-loop_NTPase"/>
</dbReference>
<evidence type="ECO:0000256" key="6">
    <source>
        <dbReference type="ARBA" id="ARBA00047615"/>
    </source>
</evidence>
<keyword evidence="5 8" id="KW-0067">ATP-binding</keyword>
<evidence type="ECO:0000256" key="3">
    <source>
        <dbReference type="ARBA" id="ARBA00022741"/>
    </source>
</evidence>
<dbReference type="GO" id="GO:0005524">
    <property type="term" value="F:ATP binding"/>
    <property type="evidence" value="ECO:0007669"/>
    <property type="project" value="UniProtKB-UniRule"/>
</dbReference>
<gene>
    <name evidence="8" type="primary">cmk</name>
    <name evidence="10" type="ORF">FYJ27_04115</name>
</gene>
<dbReference type="InterPro" id="IPR011994">
    <property type="entry name" value="Cytidylate_kinase_dom"/>
</dbReference>
<dbReference type="PANTHER" id="PTHR21299:SF2">
    <property type="entry name" value="CYTIDYLATE KINASE"/>
    <property type="match status" value="1"/>
</dbReference>
<comment type="subcellular location">
    <subcellularLocation>
        <location evidence="8">Cytoplasm</location>
    </subcellularLocation>
</comment>
<organism evidence="10 11">
    <name type="scientific">Anaerosalibacter bizertensis</name>
    <dbReference type="NCBI Taxonomy" id="932217"/>
    <lineage>
        <taxon>Bacteria</taxon>
        <taxon>Bacillati</taxon>
        <taxon>Bacillota</taxon>
        <taxon>Tissierellia</taxon>
        <taxon>Tissierellales</taxon>
        <taxon>Sporanaerobacteraceae</taxon>
        <taxon>Anaerosalibacter</taxon>
    </lineage>
</organism>
<dbReference type="EMBL" id="VULR01000004">
    <property type="protein sequence ID" value="MSS42919.1"/>
    <property type="molecule type" value="Genomic_DNA"/>
</dbReference>
<dbReference type="Gene3D" id="3.40.50.300">
    <property type="entry name" value="P-loop containing nucleotide triphosphate hydrolases"/>
    <property type="match status" value="1"/>
</dbReference>
<keyword evidence="2 8" id="KW-0808">Transferase</keyword>
<dbReference type="OrthoDB" id="9807434at2"/>
<feature type="binding site" evidence="8">
    <location>
        <begin position="14"/>
        <end position="22"/>
    </location>
    <ligand>
        <name>ATP</name>
        <dbReference type="ChEBI" id="CHEBI:30616"/>
    </ligand>
</feature>
<dbReference type="HAMAP" id="MF_00238">
    <property type="entry name" value="Cytidyl_kinase_type1"/>
    <property type="match status" value="1"/>
</dbReference>
<comment type="catalytic activity">
    <reaction evidence="6 8">
        <text>dCMP + ATP = dCDP + ADP</text>
        <dbReference type="Rhea" id="RHEA:25094"/>
        <dbReference type="ChEBI" id="CHEBI:30616"/>
        <dbReference type="ChEBI" id="CHEBI:57566"/>
        <dbReference type="ChEBI" id="CHEBI:58593"/>
        <dbReference type="ChEBI" id="CHEBI:456216"/>
        <dbReference type="EC" id="2.7.4.25"/>
    </reaction>
</comment>
<dbReference type="InterPro" id="IPR003136">
    <property type="entry name" value="Cytidylate_kin"/>
</dbReference>
<name>A0A844FG17_9FIRM</name>
<dbReference type="SUPFAM" id="SSF52540">
    <property type="entry name" value="P-loop containing nucleoside triphosphate hydrolases"/>
    <property type="match status" value="1"/>
</dbReference>
<dbReference type="PANTHER" id="PTHR21299">
    <property type="entry name" value="CYTIDYLATE KINASE/PANTOATE-BETA-ALANINE LIGASE"/>
    <property type="match status" value="1"/>
</dbReference>
<sequence length="222" mass="25127">MDNKCDSISIAIDGPAGAGKSTISKLVAKKLNIEYVDTGAMYRAFTLKLLEEKIDLTDEFKILEELKNTSIDFIDGHIYLDSKIVDKQIRDNIVSQNVSNIAKIKEVREGMIKLQRKIAEGKDIIMDGRDIGTVVLPNAKFKFFIIASIEERAKRRYKDLIKKEEKNISLEKVKKEIEKRDKIDSTRAIAPLKKSVDAIEIDTTNKSVNECVKLIVDIVEGR</sequence>
<evidence type="ECO:0000259" key="9">
    <source>
        <dbReference type="Pfam" id="PF02224"/>
    </source>
</evidence>
<dbReference type="CDD" id="cd02020">
    <property type="entry name" value="CMPK"/>
    <property type="match status" value="1"/>
</dbReference>
<feature type="domain" description="Cytidylate kinase" evidence="9">
    <location>
        <begin position="10"/>
        <end position="219"/>
    </location>
</feature>
<evidence type="ECO:0000313" key="10">
    <source>
        <dbReference type="EMBL" id="MSS42919.1"/>
    </source>
</evidence>
<keyword evidence="3 8" id="KW-0547">Nucleotide-binding</keyword>
<evidence type="ECO:0000256" key="1">
    <source>
        <dbReference type="ARBA" id="ARBA00009427"/>
    </source>
</evidence>
<evidence type="ECO:0000313" key="11">
    <source>
        <dbReference type="Proteomes" id="UP000462760"/>
    </source>
</evidence>
<dbReference type="RefSeq" id="WP_154483566.1">
    <property type="nucleotide sequence ID" value="NZ_JBCLQA010000002.1"/>
</dbReference>
<evidence type="ECO:0000256" key="7">
    <source>
        <dbReference type="ARBA" id="ARBA00048478"/>
    </source>
</evidence>
<dbReference type="EC" id="2.7.4.25" evidence="8"/>
<evidence type="ECO:0000256" key="8">
    <source>
        <dbReference type="HAMAP-Rule" id="MF_00238"/>
    </source>
</evidence>
<dbReference type="GO" id="GO:0006220">
    <property type="term" value="P:pyrimidine nucleotide metabolic process"/>
    <property type="evidence" value="ECO:0007669"/>
    <property type="project" value="UniProtKB-UniRule"/>
</dbReference>
<keyword evidence="4 8" id="KW-0418">Kinase</keyword>
<comment type="caution">
    <text evidence="10">The sequence shown here is derived from an EMBL/GenBank/DDBJ whole genome shotgun (WGS) entry which is preliminary data.</text>
</comment>
<evidence type="ECO:0000256" key="2">
    <source>
        <dbReference type="ARBA" id="ARBA00022679"/>
    </source>
</evidence>
<reference evidence="10 11" key="1">
    <citation type="submission" date="2019-08" db="EMBL/GenBank/DDBJ databases">
        <title>In-depth cultivation of the pig gut microbiome towards novel bacterial diversity and tailored functional studies.</title>
        <authorList>
            <person name="Wylensek D."/>
            <person name="Hitch T.C.A."/>
            <person name="Clavel T."/>
        </authorList>
    </citation>
    <scope>NUCLEOTIDE SEQUENCE [LARGE SCALE GENOMIC DNA]</scope>
    <source>
        <strain evidence="10 11">Med78-601-WT-4W-RMD-3</strain>
    </source>
</reference>
<proteinExistence type="inferred from homology"/>
<dbReference type="AlphaFoldDB" id="A0A844FG17"/>
<dbReference type="Proteomes" id="UP000462760">
    <property type="component" value="Unassembled WGS sequence"/>
</dbReference>
<dbReference type="Pfam" id="PF02224">
    <property type="entry name" value="Cytidylate_kin"/>
    <property type="match status" value="1"/>
</dbReference>